<dbReference type="GeneID" id="93311153"/>
<sequence>MLLKDKTVVIFGGSGAIGRAAALAMAKESARIFLAARQADKLEKAAAEIRAAGGSVETLQLDVLDGGQTTAQVANLAGLTGGIDIVVNATGFLHNQGKTLAQLSLAEYHQGFVPFLDAQFIIAKAVAPWMGGEREGVIITTIPPSATMAIPGHLGHIVGCAAMEAFINALASELGAKKIRVLGVRSHAIADAALAGSYTAEVFAPKAQALGLSVEQWLGGAAHGTMLQRLPTLEQIAGVITFLASPLAAAMTATVVNVTAGATLS</sequence>
<evidence type="ECO:0000256" key="1">
    <source>
        <dbReference type="ARBA" id="ARBA00006484"/>
    </source>
</evidence>
<dbReference type="PRINTS" id="PR00081">
    <property type="entry name" value="GDHRDH"/>
</dbReference>
<evidence type="ECO:0000313" key="3">
    <source>
        <dbReference type="EMBL" id="AEG97878.1"/>
    </source>
</evidence>
<dbReference type="AlphaFoldDB" id="A0A0H3FQJ1"/>
<dbReference type="InterPro" id="IPR002347">
    <property type="entry name" value="SDR_fam"/>
</dbReference>
<dbReference type="Pfam" id="PF13561">
    <property type="entry name" value="adh_short_C2"/>
    <property type="match status" value="1"/>
</dbReference>
<dbReference type="PANTHER" id="PTHR43669">
    <property type="entry name" value="5-KETO-D-GLUCONATE 5-REDUCTASE"/>
    <property type="match status" value="1"/>
</dbReference>
<dbReference type="eggNOG" id="COG1028">
    <property type="taxonomic scope" value="Bacteria"/>
</dbReference>
<organism evidence="3 4">
    <name type="scientific">Klebsiella aerogenes (strain ATCC 13048 / DSM 30053 / CCUG 1429 / JCM 1235 / KCTC 2190 / NBRC 13534 / NCIMB 10102 / NCTC 10006 / CDC 819-56)</name>
    <name type="common">Enterobacter aerogenes</name>
    <dbReference type="NCBI Taxonomy" id="1028307"/>
    <lineage>
        <taxon>Bacteria</taxon>
        <taxon>Pseudomonadati</taxon>
        <taxon>Pseudomonadota</taxon>
        <taxon>Gammaproteobacteria</taxon>
        <taxon>Enterobacterales</taxon>
        <taxon>Enterobacteriaceae</taxon>
        <taxon>Klebsiella/Raoultella group</taxon>
        <taxon>Klebsiella</taxon>
    </lineage>
</organism>
<dbReference type="KEGG" id="eae:EAE_14825"/>
<comment type="similarity">
    <text evidence="1">Belongs to the short-chain dehydrogenases/reductases (SDR) family.</text>
</comment>
<dbReference type="OrthoDB" id="7301144at2"/>
<dbReference type="GO" id="GO:0016491">
    <property type="term" value="F:oxidoreductase activity"/>
    <property type="evidence" value="ECO:0007669"/>
    <property type="project" value="UniProtKB-KW"/>
</dbReference>
<dbReference type="RefSeq" id="WP_015704848.1">
    <property type="nucleotide sequence ID" value="NC_015663.1"/>
</dbReference>
<dbReference type="InterPro" id="IPR036291">
    <property type="entry name" value="NAD(P)-bd_dom_sf"/>
</dbReference>
<evidence type="ECO:0000256" key="2">
    <source>
        <dbReference type="ARBA" id="ARBA00023002"/>
    </source>
</evidence>
<dbReference type="HOGENOM" id="CLU_010194_1_2_6"/>
<dbReference type="EMBL" id="CP002824">
    <property type="protein sequence ID" value="AEG97878.1"/>
    <property type="molecule type" value="Genomic_DNA"/>
</dbReference>
<protein>
    <submittedName>
        <fullName evidence="3">Short-chain dehydrogenase/reductase SDR</fullName>
    </submittedName>
</protein>
<keyword evidence="4" id="KW-1185">Reference proteome</keyword>
<reference evidence="3 4" key="1">
    <citation type="journal article" date="2012" name="J. Bacteriol.">
        <title>Complete genome sequence of Enterobacter aerogenes KCTC 2190.</title>
        <authorList>
            <person name="Shin S.H."/>
            <person name="Kim S."/>
            <person name="Kim J.Y."/>
            <person name="Lee S."/>
            <person name="Um Y."/>
            <person name="Oh M.K."/>
            <person name="Kim Y.R."/>
            <person name="Lee J."/>
            <person name="Yang K.S."/>
        </authorList>
    </citation>
    <scope>NUCLEOTIDE SEQUENCE [LARGE SCALE GENOMIC DNA]</scope>
    <source>
        <strain evidence="3 4">KCTC 2190</strain>
    </source>
</reference>
<evidence type="ECO:0000313" key="4">
    <source>
        <dbReference type="Proteomes" id="UP000008881"/>
    </source>
</evidence>
<accession>A0A0H3FQJ1</accession>
<dbReference type="Proteomes" id="UP000008881">
    <property type="component" value="Chromosome"/>
</dbReference>
<dbReference type="PANTHER" id="PTHR43669:SF6">
    <property type="entry name" value="DECAPRENYLPHOSPHORYL-2-KETO-BETA-D-ERYTHRO-PENTOSE REDUCTASE"/>
    <property type="match status" value="1"/>
</dbReference>
<gene>
    <name evidence="3" type="ordered locus">EAE_14825</name>
</gene>
<keyword evidence="2" id="KW-0560">Oxidoreductase</keyword>
<dbReference type="PATRIC" id="fig|1028307.3.peg.2963"/>
<dbReference type="Gene3D" id="3.40.50.720">
    <property type="entry name" value="NAD(P)-binding Rossmann-like Domain"/>
    <property type="match status" value="1"/>
</dbReference>
<proteinExistence type="inferred from homology"/>
<dbReference type="SUPFAM" id="SSF51735">
    <property type="entry name" value="NAD(P)-binding Rossmann-fold domains"/>
    <property type="match status" value="1"/>
</dbReference>
<name>A0A0H3FQJ1_KLEAK</name>